<protein>
    <submittedName>
        <fullName evidence="4">Uncharacterized protein</fullName>
    </submittedName>
</protein>
<dbReference type="PANTHER" id="PTHR33365:SF4">
    <property type="entry name" value="CYCLOCHLOROTINE BIOSYNTHESIS PROTEIN O"/>
    <property type="match status" value="1"/>
</dbReference>
<gene>
    <name evidence="4" type="ORF">D9758_018011</name>
</gene>
<evidence type="ECO:0000256" key="2">
    <source>
        <dbReference type="ARBA" id="ARBA00035112"/>
    </source>
</evidence>
<keyword evidence="5" id="KW-1185">Reference proteome</keyword>
<name>A0A8H5C8Y8_9AGAR</name>
<evidence type="ECO:0000256" key="3">
    <source>
        <dbReference type="SAM" id="Phobius"/>
    </source>
</evidence>
<reference evidence="4 5" key="1">
    <citation type="journal article" date="2020" name="ISME J.">
        <title>Uncovering the hidden diversity of litter-decomposition mechanisms in mushroom-forming fungi.</title>
        <authorList>
            <person name="Floudas D."/>
            <person name="Bentzer J."/>
            <person name="Ahren D."/>
            <person name="Johansson T."/>
            <person name="Persson P."/>
            <person name="Tunlid A."/>
        </authorList>
    </citation>
    <scope>NUCLEOTIDE SEQUENCE [LARGE SCALE GENOMIC DNA]</scope>
    <source>
        <strain evidence="4 5">CBS 291.85</strain>
    </source>
</reference>
<dbReference type="Pfam" id="PF11807">
    <property type="entry name" value="UstYa"/>
    <property type="match status" value="1"/>
</dbReference>
<accession>A0A8H5C8Y8</accession>
<feature type="transmembrane region" description="Helical" evidence="3">
    <location>
        <begin position="6"/>
        <end position="31"/>
    </location>
</feature>
<evidence type="ECO:0000313" key="5">
    <source>
        <dbReference type="Proteomes" id="UP000559256"/>
    </source>
</evidence>
<keyword evidence="3" id="KW-0812">Transmembrane</keyword>
<keyword evidence="3" id="KW-0472">Membrane</keyword>
<comment type="similarity">
    <text evidence="2">Belongs to the ustYa family.</text>
</comment>
<dbReference type="AlphaFoldDB" id="A0A8H5C8Y8"/>
<comment type="pathway">
    <text evidence="1">Mycotoxin biosynthesis.</text>
</comment>
<sequence length="201" mass="23093">MSPYPLLILMLVALIAINSGTVIWHSLVLLLGQPPVYEISYSYTGSSVPLIHPMINELPLTTLTLQESTHFRWNENSSVSHDEFRTLIKYPDLSILGPNHRMTILSWYHNLHCIAQIRAALLDHNDPVSTPGHFSHCLQYLRQLLLCGASDMLEEGDFMEKNFNFDRVGSDLVCYDFEIALETLRTEMDTFEEWKSNGWHD</sequence>
<proteinExistence type="inferred from homology"/>
<evidence type="ECO:0000313" key="4">
    <source>
        <dbReference type="EMBL" id="KAF5337455.1"/>
    </source>
</evidence>
<dbReference type="EMBL" id="JAACJM010000218">
    <property type="protein sequence ID" value="KAF5337455.1"/>
    <property type="molecule type" value="Genomic_DNA"/>
</dbReference>
<organism evidence="4 5">
    <name type="scientific">Tetrapyrgos nigripes</name>
    <dbReference type="NCBI Taxonomy" id="182062"/>
    <lineage>
        <taxon>Eukaryota</taxon>
        <taxon>Fungi</taxon>
        <taxon>Dikarya</taxon>
        <taxon>Basidiomycota</taxon>
        <taxon>Agaricomycotina</taxon>
        <taxon>Agaricomycetes</taxon>
        <taxon>Agaricomycetidae</taxon>
        <taxon>Agaricales</taxon>
        <taxon>Marasmiineae</taxon>
        <taxon>Marasmiaceae</taxon>
        <taxon>Tetrapyrgos</taxon>
    </lineage>
</organism>
<dbReference type="GO" id="GO:0043386">
    <property type="term" value="P:mycotoxin biosynthetic process"/>
    <property type="evidence" value="ECO:0007669"/>
    <property type="project" value="InterPro"/>
</dbReference>
<evidence type="ECO:0000256" key="1">
    <source>
        <dbReference type="ARBA" id="ARBA00004685"/>
    </source>
</evidence>
<comment type="caution">
    <text evidence="4">The sequence shown here is derived from an EMBL/GenBank/DDBJ whole genome shotgun (WGS) entry which is preliminary data.</text>
</comment>
<keyword evidence="3" id="KW-1133">Transmembrane helix</keyword>
<dbReference type="OrthoDB" id="3687641at2759"/>
<dbReference type="InterPro" id="IPR021765">
    <property type="entry name" value="UstYa-like"/>
</dbReference>
<dbReference type="PANTHER" id="PTHR33365">
    <property type="entry name" value="YALI0B05434P"/>
    <property type="match status" value="1"/>
</dbReference>
<dbReference type="Proteomes" id="UP000559256">
    <property type="component" value="Unassembled WGS sequence"/>
</dbReference>